<gene>
    <name evidence="3" type="ORF">g.4456</name>
</gene>
<name>A0A1B6J537_9HEMI</name>
<sequence length="283" mass="33002">VKLGQCVKLWKKRRNVPYTQIYQQFMLRIWRRVKLRSQLSSAIYKLYSLIISAAIMILEFVTMALRGMLGQEMVRTVDQEAQTYMCYQDLTDLVTYHFGSLHEEHSISKIIHKIQWNQLNTEISWLKENLQRRDGREDVLVSLKEDMEILKRTVQELSSKMDGNFKSPIFSNIPPPPPLPPAGFFLTSTDLQNTNMSQRERRIFGENVPPRPIITVESLRQVKLKKTTMSSKQENKDLTNFKPNTKPSPIFVRKKRPKTTDSLKTTEKNDFINSSPRPISSNI</sequence>
<dbReference type="AlphaFoldDB" id="A0A1B6J537"/>
<reference evidence="3" key="1">
    <citation type="submission" date="2015-11" db="EMBL/GenBank/DDBJ databases">
        <title>De novo transcriptome assembly of four potential Pierce s Disease insect vectors from Arizona vineyards.</title>
        <authorList>
            <person name="Tassone E.E."/>
        </authorList>
    </citation>
    <scope>NUCLEOTIDE SEQUENCE</scope>
</reference>
<keyword evidence="2" id="KW-0812">Transmembrane</keyword>
<feature type="compositionally biased region" description="Low complexity" evidence="1">
    <location>
        <begin position="272"/>
        <end position="283"/>
    </location>
</feature>
<dbReference type="EMBL" id="GECU01013429">
    <property type="protein sequence ID" value="JAS94277.1"/>
    <property type="molecule type" value="Transcribed_RNA"/>
</dbReference>
<protein>
    <submittedName>
        <fullName evidence="3">Uncharacterized protein</fullName>
    </submittedName>
</protein>
<evidence type="ECO:0000256" key="2">
    <source>
        <dbReference type="SAM" id="Phobius"/>
    </source>
</evidence>
<accession>A0A1B6J537</accession>
<feature type="non-terminal residue" evidence="3">
    <location>
        <position position="1"/>
    </location>
</feature>
<feature type="region of interest" description="Disordered" evidence="1">
    <location>
        <begin position="226"/>
        <end position="283"/>
    </location>
</feature>
<organism evidence="3">
    <name type="scientific">Homalodisca liturata</name>
    <dbReference type="NCBI Taxonomy" id="320908"/>
    <lineage>
        <taxon>Eukaryota</taxon>
        <taxon>Metazoa</taxon>
        <taxon>Ecdysozoa</taxon>
        <taxon>Arthropoda</taxon>
        <taxon>Hexapoda</taxon>
        <taxon>Insecta</taxon>
        <taxon>Pterygota</taxon>
        <taxon>Neoptera</taxon>
        <taxon>Paraneoptera</taxon>
        <taxon>Hemiptera</taxon>
        <taxon>Auchenorrhyncha</taxon>
        <taxon>Membracoidea</taxon>
        <taxon>Cicadellidae</taxon>
        <taxon>Cicadellinae</taxon>
        <taxon>Proconiini</taxon>
        <taxon>Homalodisca</taxon>
    </lineage>
</organism>
<keyword evidence="2" id="KW-0472">Membrane</keyword>
<feature type="compositionally biased region" description="Basic and acidic residues" evidence="1">
    <location>
        <begin position="258"/>
        <end position="270"/>
    </location>
</feature>
<keyword evidence="2" id="KW-1133">Transmembrane helix</keyword>
<proteinExistence type="predicted"/>
<feature type="transmembrane region" description="Helical" evidence="2">
    <location>
        <begin position="46"/>
        <end position="65"/>
    </location>
</feature>
<evidence type="ECO:0000256" key="1">
    <source>
        <dbReference type="SAM" id="MobiDB-lite"/>
    </source>
</evidence>
<evidence type="ECO:0000313" key="3">
    <source>
        <dbReference type="EMBL" id="JAS94277.1"/>
    </source>
</evidence>